<protein>
    <submittedName>
        <fullName evidence="3">Processed acidic surface protein</fullName>
    </submittedName>
</protein>
<sequence length="339" mass="37742">MKRLLSAVPAAILVIWMLPLSTFAAVNPQDSEFQRFLLDIGMNEEEFITYFEGYHGYTLEDFDSVQEMINYLGDTINEQNLKALLDEYGLTQEELEQLFAENGLSLDDFIFIDDLDVEVYYLTSDDTVSMDEEIALALLSEFGVTEEEGQRLADHLMKVMENADSEAFLTKLLDLEARLSAFPEFDSSSDLTPAQMVELLDIWEELLELFEVKVDYYLVKNGVETPVSISALLQMDTVDEADLLIKIYSKDGQFLADLLITKEMFGSDFIHHAGQKAEKAVKSAAANPEAENGAKPVVKTVNGGKLPDTAAGYLPQAAAGFALIILGAFLFRKHKVKGA</sequence>
<feature type="transmembrane region" description="Helical" evidence="1">
    <location>
        <begin position="313"/>
        <end position="331"/>
    </location>
</feature>
<keyword evidence="1" id="KW-1133">Transmembrane helix</keyword>
<dbReference type="InterPro" id="IPR030832">
    <property type="entry name" value="Acidic_LPXTA"/>
</dbReference>
<keyword evidence="4" id="KW-1185">Reference proteome</keyword>
<organism evidence="3 4">
    <name type="scientific">Siminovitchia sediminis</name>
    <dbReference type="NCBI Taxonomy" id="1274353"/>
    <lineage>
        <taxon>Bacteria</taxon>
        <taxon>Bacillati</taxon>
        <taxon>Bacillota</taxon>
        <taxon>Bacilli</taxon>
        <taxon>Bacillales</taxon>
        <taxon>Bacillaceae</taxon>
        <taxon>Siminovitchia</taxon>
    </lineage>
</organism>
<evidence type="ECO:0000256" key="2">
    <source>
        <dbReference type="SAM" id="SignalP"/>
    </source>
</evidence>
<proteinExistence type="predicted"/>
<dbReference type="Proteomes" id="UP001597301">
    <property type="component" value="Unassembled WGS sequence"/>
</dbReference>
<keyword evidence="2" id="KW-0732">Signal</keyword>
<gene>
    <name evidence="3" type="ORF">ACFSCZ_06855</name>
</gene>
<dbReference type="RefSeq" id="WP_380773077.1">
    <property type="nucleotide sequence ID" value="NZ_JBHUEO010000013.1"/>
</dbReference>
<comment type="caution">
    <text evidence="3">The sequence shown here is derived from an EMBL/GenBank/DDBJ whole genome shotgun (WGS) entry which is preliminary data.</text>
</comment>
<evidence type="ECO:0000313" key="4">
    <source>
        <dbReference type="Proteomes" id="UP001597301"/>
    </source>
</evidence>
<dbReference type="EMBL" id="JBHUEO010000013">
    <property type="protein sequence ID" value="MFD1706472.1"/>
    <property type="molecule type" value="Genomic_DNA"/>
</dbReference>
<feature type="chain" id="PRO_5045733116" evidence="2">
    <location>
        <begin position="25"/>
        <end position="339"/>
    </location>
</feature>
<name>A0ABW4KE29_9BACI</name>
<keyword evidence="1" id="KW-0812">Transmembrane</keyword>
<evidence type="ECO:0000256" key="1">
    <source>
        <dbReference type="SAM" id="Phobius"/>
    </source>
</evidence>
<evidence type="ECO:0000313" key="3">
    <source>
        <dbReference type="EMBL" id="MFD1706472.1"/>
    </source>
</evidence>
<dbReference type="NCBIfam" id="TIGR04383">
    <property type="entry name" value="acidic_w_LPXTA"/>
    <property type="match status" value="1"/>
</dbReference>
<keyword evidence="1" id="KW-0472">Membrane</keyword>
<accession>A0ABW4KE29</accession>
<feature type="signal peptide" evidence="2">
    <location>
        <begin position="1"/>
        <end position="24"/>
    </location>
</feature>
<reference evidence="4" key="1">
    <citation type="journal article" date="2019" name="Int. J. Syst. Evol. Microbiol.">
        <title>The Global Catalogue of Microorganisms (GCM) 10K type strain sequencing project: providing services to taxonomists for standard genome sequencing and annotation.</title>
        <authorList>
            <consortium name="The Broad Institute Genomics Platform"/>
            <consortium name="The Broad Institute Genome Sequencing Center for Infectious Disease"/>
            <person name="Wu L."/>
            <person name="Ma J."/>
        </authorList>
    </citation>
    <scope>NUCLEOTIDE SEQUENCE [LARGE SCALE GENOMIC DNA]</scope>
    <source>
        <strain evidence="4">CGMCC 1.12295</strain>
    </source>
</reference>